<dbReference type="Gene3D" id="3.90.1150.10">
    <property type="entry name" value="Aspartate Aminotransferase, domain 1"/>
    <property type="match status" value="1"/>
</dbReference>
<evidence type="ECO:0000313" key="1">
    <source>
        <dbReference type="EMBL" id="XDK32179.1"/>
    </source>
</evidence>
<dbReference type="InterPro" id="IPR015424">
    <property type="entry name" value="PyrdxlP-dep_Trfase"/>
</dbReference>
<dbReference type="GO" id="GO:0003824">
    <property type="term" value="F:catalytic activity"/>
    <property type="evidence" value="ECO:0007669"/>
    <property type="project" value="UniProtKB-ARBA"/>
</dbReference>
<dbReference type="EMBL" id="CP162599">
    <property type="protein sequence ID" value="XDK32179.1"/>
    <property type="molecule type" value="Genomic_DNA"/>
</dbReference>
<name>A0AB39HNB3_9BACI</name>
<proteinExistence type="predicted"/>
<protein>
    <recommendedName>
        <fullName evidence="2">DegT/DnrJ/EryC1/StrS aminotransferase family protein</fullName>
    </recommendedName>
</protein>
<dbReference type="RefSeq" id="WP_368652900.1">
    <property type="nucleotide sequence ID" value="NZ_CP162599.1"/>
</dbReference>
<dbReference type="InterPro" id="IPR015422">
    <property type="entry name" value="PyrdxlP-dep_Trfase_small"/>
</dbReference>
<accession>A0AB39HNB3</accession>
<dbReference type="SUPFAM" id="SSF53383">
    <property type="entry name" value="PLP-dependent transferases"/>
    <property type="match status" value="1"/>
</dbReference>
<gene>
    <name evidence="1" type="ORF">AB4Y30_14340</name>
</gene>
<organism evidence="1">
    <name type="scientific">Ornithinibacillus sp. 4-3</name>
    <dbReference type="NCBI Taxonomy" id="3231488"/>
    <lineage>
        <taxon>Bacteria</taxon>
        <taxon>Bacillati</taxon>
        <taxon>Bacillota</taxon>
        <taxon>Bacilli</taxon>
        <taxon>Bacillales</taxon>
        <taxon>Bacillaceae</taxon>
        <taxon>Ornithinibacillus</taxon>
    </lineage>
</organism>
<dbReference type="AlphaFoldDB" id="A0AB39HNB3"/>
<dbReference type="InterPro" id="IPR015421">
    <property type="entry name" value="PyrdxlP-dep_Trfase_major"/>
</dbReference>
<sequence length="355" mass="41644">MISEIGSHFEHDDTVIKESSNECISIGYEQYAYTFSGRSAIEVAIKDILINRRIKKVYMPNYCCQSMIDPFISNSIDVEFYSVSLDSRNGIKYNIDYNKDCDVFFAISYFGLEQYDQENIIRSFQDKNIIVIEDVTHSLYSTNSNLNVADYCVASLRKWLPIASGGMVYKRIGKLLVKPVLGSNKYVSLKIEAMKDKLRYINGEKINKESFLKKFIESDKQLEFRDYLYKIDNYSFNYLNNVNLEEVRGIRRRNAKHLFYGINELKNIKSMFPNPDLDKQVPLFFPILVKNGKRDELRTFLIENNVYCPVHWPKPKNIPNSCIVDIELSLICDQRYSINEMEYIISLLKKWDKEF</sequence>
<reference evidence="1" key="1">
    <citation type="submission" date="2024-07" db="EMBL/GenBank/DDBJ databases">
        <title>Halotolerant mesophilic bacterium Ornithinibacillus sp. 4-3, sp. nov., isolated from soil.</title>
        <authorList>
            <person name="Sidarenka A.V."/>
            <person name="Guliayeva D.E."/>
            <person name="Leanovich S.I."/>
            <person name="Hileuskaya K.S."/>
            <person name="Akhremchuk A.E."/>
            <person name="Sikolenko M.A."/>
            <person name="Valentovich L.N."/>
        </authorList>
    </citation>
    <scope>NUCLEOTIDE SEQUENCE</scope>
    <source>
        <strain evidence="1">4-3</strain>
    </source>
</reference>
<evidence type="ECO:0008006" key="2">
    <source>
        <dbReference type="Google" id="ProtNLM"/>
    </source>
</evidence>
<dbReference type="Gene3D" id="3.40.640.10">
    <property type="entry name" value="Type I PLP-dependent aspartate aminotransferase-like (Major domain)"/>
    <property type="match status" value="1"/>
</dbReference>